<sequence length="201" mass="20478">MINGLLSFPPGDVGFPVVATDGEFVLGFAVVGFIEDGEFVSGFEDVSFLEDDVAIVLGVDGELVGGFWDVIFSEGLVGVLGVCEVIGEDGADVVAAVVGVDGEIDFGVGDVGFFDDVIVGVLGAGGAAGECSVDGEIDFGAGDVLSFEGLVGLFRVKVVGECGADDKVPLDFGEVDFCVDGVVDVDGLDVELTLDFGDAFR</sequence>
<dbReference type="Proteomes" id="UP001303046">
    <property type="component" value="Unassembled WGS sequence"/>
</dbReference>
<keyword evidence="2" id="KW-1185">Reference proteome</keyword>
<gene>
    <name evidence="1" type="primary">Necator_chrV.g20802</name>
    <name evidence="1" type="ORF">RB195_016009</name>
</gene>
<accession>A0ABR1E759</accession>
<evidence type="ECO:0000313" key="1">
    <source>
        <dbReference type="EMBL" id="KAK6758522.1"/>
    </source>
</evidence>
<reference evidence="1 2" key="1">
    <citation type="submission" date="2023-08" db="EMBL/GenBank/DDBJ databases">
        <title>A Necator americanus chromosomal reference genome.</title>
        <authorList>
            <person name="Ilik V."/>
            <person name="Petrzelkova K.J."/>
            <person name="Pardy F."/>
            <person name="Fuh T."/>
            <person name="Niatou-Singa F.S."/>
            <person name="Gouil Q."/>
            <person name="Baker L."/>
            <person name="Ritchie M.E."/>
            <person name="Jex A.R."/>
            <person name="Gazzola D."/>
            <person name="Li H."/>
            <person name="Toshio Fujiwara R."/>
            <person name="Zhan B."/>
            <person name="Aroian R.V."/>
            <person name="Pafco B."/>
            <person name="Schwarz E.M."/>
        </authorList>
    </citation>
    <scope>NUCLEOTIDE SEQUENCE [LARGE SCALE GENOMIC DNA]</scope>
    <source>
        <strain evidence="1 2">Aroian</strain>
        <tissue evidence="1">Whole animal</tissue>
    </source>
</reference>
<proteinExistence type="predicted"/>
<evidence type="ECO:0000313" key="2">
    <source>
        <dbReference type="Proteomes" id="UP001303046"/>
    </source>
</evidence>
<organism evidence="1 2">
    <name type="scientific">Necator americanus</name>
    <name type="common">Human hookworm</name>
    <dbReference type="NCBI Taxonomy" id="51031"/>
    <lineage>
        <taxon>Eukaryota</taxon>
        <taxon>Metazoa</taxon>
        <taxon>Ecdysozoa</taxon>
        <taxon>Nematoda</taxon>
        <taxon>Chromadorea</taxon>
        <taxon>Rhabditida</taxon>
        <taxon>Rhabditina</taxon>
        <taxon>Rhabditomorpha</taxon>
        <taxon>Strongyloidea</taxon>
        <taxon>Ancylostomatidae</taxon>
        <taxon>Bunostominae</taxon>
        <taxon>Necator</taxon>
    </lineage>
</organism>
<protein>
    <submittedName>
        <fullName evidence="1">Uncharacterized protein</fullName>
    </submittedName>
</protein>
<comment type="caution">
    <text evidence="1">The sequence shown here is derived from an EMBL/GenBank/DDBJ whole genome shotgun (WGS) entry which is preliminary data.</text>
</comment>
<dbReference type="EMBL" id="JAVFWL010000005">
    <property type="protein sequence ID" value="KAK6758522.1"/>
    <property type="molecule type" value="Genomic_DNA"/>
</dbReference>
<name>A0ABR1E759_NECAM</name>